<dbReference type="InterPro" id="IPR043777">
    <property type="entry name" value="DUF5719"/>
</dbReference>
<dbReference type="RefSeq" id="WP_345460476.1">
    <property type="nucleotide sequence ID" value="NZ_BAABKG010000004.1"/>
</dbReference>
<sequence length="455" mass="46171">MTDRRPALRLDATVVVAAVVVALTVVVSLLVRTDDVRVVVGAGPTESPLERSDVVCPAAGTDLRVATTGTAGEVEVRAGRSRSRADVVPGTGTTVDVGERAAVVTGEGEVAPGLVAARFSTPLAAWACGAPAFEQWFTGAGAGARHTSALQLVNPDEGRAVVDVVVLGADGVVDVPALRELAVRGGETRTIELARLLPRRDLLTLGVTVVRGRVAASMVDSYQGIGSGGREGTDALASQPAPAERNLLLGVTGGRGPRQLVLANPGESQGRATLSLVTSDATFTPGGLEPVDLPPGSTVRVPLTAVLREAAAGDEDPVALVVDSTVPTTATLGMFVRGDLVNATPVAPVESQGATPLPKGEKLLVLGGATRPGVAEVATWDADGEPLATERVEVGPDSAASLELPGRARLVVVRPARTPVEAVVRVTGKGAATLVRVVEPVSTGLVPDVRPAPVG</sequence>
<comment type="caution">
    <text evidence="2">The sequence shown here is derived from an EMBL/GenBank/DDBJ whole genome shotgun (WGS) entry which is preliminary data.</text>
</comment>
<organism evidence="2 3">
    <name type="scientific">Nocardioides marinquilinus</name>
    <dbReference type="NCBI Taxonomy" id="1210400"/>
    <lineage>
        <taxon>Bacteria</taxon>
        <taxon>Bacillati</taxon>
        <taxon>Actinomycetota</taxon>
        <taxon>Actinomycetes</taxon>
        <taxon>Propionibacteriales</taxon>
        <taxon>Nocardioidaceae</taxon>
        <taxon>Nocardioides</taxon>
    </lineage>
</organism>
<evidence type="ECO:0000313" key="3">
    <source>
        <dbReference type="Proteomes" id="UP001500221"/>
    </source>
</evidence>
<feature type="transmembrane region" description="Helical" evidence="1">
    <location>
        <begin position="12"/>
        <end position="31"/>
    </location>
</feature>
<protein>
    <submittedName>
        <fullName evidence="2">Uncharacterized protein</fullName>
    </submittedName>
</protein>
<keyword evidence="1" id="KW-0472">Membrane</keyword>
<proteinExistence type="predicted"/>
<evidence type="ECO:0000256" key="1">
    <source>
        <dbReference type="SAM" id="Phobius"/>
    </source>
</evidence>
<keyword evidence="3" id="KW-1185">Reference proteome</keyword>
<name>A0ABP9PTI0_9ACTN</name>
<dbReference type="Pfam" id="PF18986">
    <property type="entry name" value="DUF5719"/>
    <property type="match status" value="1"/>
</dbReference>
<accession>A0ABP9PTI0</accession>
<keyword evidence="1" id="KW-1133">Transmembrane helix</keyword>
<dbReference type="EMBL" id="BAABKG010000004">
    <property type="protein sequence ID" value="GAA5151849.1"/>
    <property type="molecule type" value="Genomic_DNA"/>
</dbReference>
<reference evidence="3" key="1">
    <citation type="journal article" date="2019" name="Int. J. Syst. Evol. Microbiol.">
        <title>The Global Catalogue of Microorganisms (GCM) 10K type strain sequencing project: providing services to taxonomists for standard genome sequencing and annotation.</title>
        <authorList>
            <consortium name="The Broad Institute Genomics Platform"/>
            <consortium name="The Broad Institute Genome Sequencing Center for Infectious Disease"/>
            <person name="Wu L."/>
            <person name="Ma J."/>
        </authorList>
    </citation>
    <scope>NUCLEOTIDE SEQUENCE [LARGE SCALE GENOMIC DNA]</scope>
    <source>
        <strain evidence="3">JCM 18459</strain>
    </source>
</reference>
<keyword evidence="1" id="KW-0812">Transmembrane</keyword>
<evidence type="ECO:0000313" key="2">
    <source>
        <dbReference type="EMBL" id="GAA5151849.1"/>
    </source>
</evidence>
<gene>
    <name evidence="2" type="ORF">GCM10023340_31180</name>
</gene>
<dbReference type="Proteomes" id="UP001500221">
    <property type="component" value="Unassembled WGS sequence"/>
</dbReference>